<reference evidence="2" key="1">
    <citation type="submission" date="2020-02" db="EMBL/GenBank/DDBJ databases">
        <authorList>
            <person name="Meier V. D."/>
        </authorList>
    </citation>
    <scope>NUCLEOTIDE SEQUENCE</scope>
    <source>
        <strain evidence="2">AVDCRST_MAG73</strain>
    </source>
</reference>
<evidence type="ECO:0000256" key="1">
    <source>
        <dbReference type="SAM" id="MobiDB-lite"/>
    </source>
</evidence>
<organism evidence="2">
    <name type="scientific">uncultured Thermomicrobiales bacterium</name>
    <dbReference type="NCBI Taxonomy" id="1645740"/>
    <lineage>
        <taxon>Bacteria</taxon>
        <taxon>Pseudomonadati</taxon>
        <taxon>Thermomicrobiota</taxon>
        <taxon>Thermomicrobia</taxon>
        <taxon>Thermomicrobiales</taxon>
        <taxon>environmental samples</taxon>
    </lineage>
</organism>
<sequence>MTNRETRTCPDDPGAPAPDLHPRLDGDHERRGNVPAPFTYAAFEDAIRAAQERYGVSPRAGGTGTEADEGE</sequence>
<proteinExistence type="predicted"/>
<evidence type="ECO:0000313" key="2">
    <source>
        <dbReference type="EMBL" id="CAA9525225.1"/>
    </source>
</evidence>
<feature type="compositionally biased region" description="Basic and acidic residues" evidence="1">
    <location>
        <begin position="1"/>
        <end position="10"/>
    </location>
</feature>
<accession>A0A6J4TJ37</accession>
<feature type="region of interest" description="Disordered" evidence="1">
    <location>
        <begin position="1"/>
        <end position="33"/>
    </location>
</feature>
<protein>
    <submittedName>
        <fullName evidence="2">Uncharacterized protein</fullName>
    </submittedName>
</protein>
<dbReference type="EMBL" id="CADCWE010000028">
    <property type="protein sequence ID" value="CAA9525225.1"/>
    <property type="molecule type" value="Genomic_DNA"/>
</dbReference>
<gene>
    <name evidence="2" type="ORF">AVDCRST_MAG73-441</name>
</gene>
<feature type="compositionally biased region" description="Basic and acidic residues" evidence="1">
    <location>
        <begin position="20"/>
        <end position="32"/>
    </location>
</feature>
<name>A0A6J4TJ37_9BACT</name>
<dbReference type="AlphaFoldDB" id="A0A6J4TJ37"/>